<gene>
    <name evidence="1" type="ORF">COCCADRAFT_24538</name>
</gene>
<dbReference type="PANTHER" id="PTHR39596:SF2">
    <property type="entry name" value="HET DOMAIN PROTEIN (AFU_ORTHOLOGUE AFUA_1G17550)-RELATED"/>
    <property type="match status" value="1"/>
</dbReference>
<evidence type="ECO:0008006" key="3">
    <source>
        <dbReference type="Google" id="ProtNLM"/>
    </source>
</evidence>
<dbReference type="Proteomes" id="UP000053841">
    <property type="component" value="Unassembled WGS sequence"/>
</dbReference>
<dbReference type="GeneID" id="19145632"/>
<dbReference type="HOGENOM" id="CLU_017044_0_0_1"/>
<proteinExistence type="predicted"/>
<dbReference type="AlphaFoldDB" id="W6YD98"/>
<dbReference type="OrthoDB" id="3800849at2759"/>
<dbReference type="PANTHER" id="PTHR39596">
    <property type="match status" value="1"/>
</dbReference>
<dbReference type="KEGG" id="bze:COCCADRAFT_24538"/>
<evidence type="ECO:0000313" key="2">
    <source>
        <dbReference type="Proteomes" id="UP000053841"/>
    </source>
</evidence>
<dbReference type="RefSeq" id="XP_007710120.1">
    <property type="nucleotide sequence ID" value="XM_007711930.1"/>
</dbReference>
<accession>W6YD98</accession>
<sequence length="679" mass="77130">MAECKCLNNLGKDSRRLHDKLIQNPTIDEILLDLMNSYKVERCSNRACNEMKNRLNKTAPPCEFKGGGFRTWALKVVSCVLHKPCKQCGGINLNNKLENAWSKCIDLILETDEASNWNSDIDVFGIYWLIYWMAELRDKQRTSRGVPWSEMSRSQMPPKTIQAAYKQNVLGVEQIKTAIQRVSTIGFCQYRLWSLATATTHGIVTLPFIIDALPSFLNQKHQDCTAQACLLGGENSTEKRQLHRRCNGSCDPILCKVEDVGDRCLWILPDNQRDLSNDGQSPGNPLPFMAISHVWLDGTGRGEHSGKVNTCLYSQFQEWAMEQNCKAIWWDAVCLPRGDKKKEALRWMHKNYYDAKIVLVHDLELSAFPWSDDEKPCLALALSTWFTRGWTTLELASAKSEETIKVVFRNATDNRPVVKSLREIFAGSERLDAKPAYKAVSDVIKRVMGDPGKSHDPVSQISAILNPRYTCWLKDRSYIAALLADLDSIEGEKNSATELDPTWNKKKFTQFIIKKAGKISPSSLLHGNVTMSYSGNWSWCPLSIFDMPQGTSKHNMLTVDKNRGTVSGDWEAWVFDSEEMKATPVATHDSVRFRVVDALTSGKNLLVLYPWRKKRADRIKIGEGIRFLLVGRYRKRRMGVSDFGPTVNYSKKTVYCEYIGTITLQGNDMKFGHRVRVQL</sequence>
<dbReference type="eggNOG" id="ENOG502SMNF">
    <property type="taxonomic scope" value="Eukaryota"/>
</dbReference>
<evidence type="ECO:0000313" key="1">
    <source>
        <dbReference type="EMBL" id="EUC35595.1"/>
    </source>
</evidence>
<keyword evidence="2" id="KW-1185">Reference proteome</keyword>
<organism evidence="1 2">
    <name type="scientific">Cochliobolus carbonum (strain 26-R-13)</name>
    <name type="common">Maize leaf spot fungus</name>
    <name type="synonym">Bipolaris zeicola</name>
    <dbReference type="NCBI Taxonomy" id="930089"/>
    <lineage>
        <taxon>Eukaryota</taxon>
        <taxon>Fungi</taxon>
        <taxon>Dikarya</taxon>
        <taxon>Ascomycota</taxon>
        <taxon>Pezizomycotina</taxon>
        <taxon>Dothideomycetes</taxon>
        <taxon>Pleosporomycetidae</taxon>
        <taxon>Pleosporales</taxon>
        <taxon>Pleosporineae</taxon>
        <taxon>Pleosporaceae</taxon>
        <taxon>Bipolaris</taxon>
    </lineage>
</organism>
<reference evidence="1 2" key="1">
    <citation type="journal article" date="2013" name="PLoS Genet.">
        <title>Comparative genome structure, secondary metabolite, and effector coding capacity across Cochliobolus pathogens.</title>
        <authorList>
            <person name="Condon B.J."/>
            <person name="Leng Y."/>
            <person name="Wu D."/>
            <person name="Bushley K.E."/>
            <person name="Ohm R.A."/>
            <person name="Otillar R."/>
            <person name="Martin J."/>
            <person name="Schackwitz W."/>
            <person name="Grimwood J."/>
            <person name="MohdZainudin N."/>
            <person name="Xue C."/>
            <person name="Wang R."/>
            <person name="Manning V.A."/>
            <person name="Dhillon B."/>
            <person name="Tu Z.J."/>
            <person name="Steffenson B.J."/>
            <person name="Salamov A."/>
            <person name="Sun H."/>
            <person name="Lowry S."/>
            <person name="LaButti K."/>
            <person name="Han J."/>
            <person name="Copeland A."/>
            <person name="Lindquist E."/>
            <person name="Barry K."/>
            <person name="Schmutz J."/>
            <person name="Baker S.E."/>
            <person name="Ciuffetti L.M."/>
            <person name="Grigoriev I.V."/>
            <person name="Zhong S."/>
            <person name="Turgeon B.G."/>
        </authorList>
    </citation>
    <scope>NUCLEOTIDE SEQUENCE [LARGE SCALE GENOMIC DNA]</scope>
    <source>
        <strain evidence="1 2">26-R-13</strain>
    </source>
</reference>
<protein>
    <recommendedName>
        <fullName evidence="3">Heterokaryon incompatibility domain-containing protein</fullName>
    </recommendedName>
</protein>
<dbReference type="EMBL" id="KI964573">
    <property type="protein sequence ID" value="EUC35595.1"/>
    <property type="molecule type" value="Genomic_DNA"/>
</dbReference>
<name>W6YD98_COCC2</name>